<sequence>MLVHDVQYSSIRHPYERMTSLCIVSESLCTKLTSTIIREMHALPRKELERNKRPKYNEVDDDIRRRATRLFGIGADMKHDCILKAIMYLPSSGGLPVGTLWHESTIINELEETVWNLSSGNRHMRIFTINWQTRWCAYENAKVQNKYNIQCPKRGKSAPYNQANKKQGEWGETHLIYPDMYR</sequence>
<evidence type="ECO:0000313" key="2">
    <source>
        <dbReference type="Proteomes" id="UP000275078"/>
    </source>
</evidence>
<protein>
    <submittedName>
        <fullName evidence="1">Uncharacterized protein</fullName>
    </submittedName>
</protein>
<keyword evidence="2" id="KW-1185">Reference proteome</keyword>
<reference evidence="1 2" key="1">
    <citation type="journal article" date="2018" name="Nat. Ecol. Evol.">
        <title>Pezizomycetes genomes reveal the molecular basis of ectomycorrhizal truffle lifestyle.</title>
        <authorList>
            <person name="Murat C."/>
            <person name="Payen T."/>
            <person name="Noel B."/>
            <person name="Kuo A."/>
            <person name="Morin E."/>
            <person name="Chen J."/>
            <person name="Kohler A."/>
            <person name="Krizsan K."/>
            <person name="Balestrini R."/>
            <person name="Da Silva C."/>
            <person name="Montanini B."/>
            <person name="Hainaut M."/>
            <person name="Levati E."/>
            <person name="Barry K.W."/>
            <person name="Belfiori B."/>
            <person name="Cichocki N."/>
            <person name="Clum A."/>
            <person name="Dockter R.B."/>
            <person name="Fauchery L."/>
            <person name="Guy J."/>
            <person name="Iotti M."/>
            <person name="Le Tacon F."/>
            <person name="Lindquist E.A."/>
            <person name="Lipzen A."/>
            <person name="Malagnac F."/>
            <person name="Mello A."/>
            <person name="Molinier V."/>
            <person name="Miyauchi S."/>
            <person name="Poulain J."/>
            <person name="Riccioni C."/>
            <person name="Rubini A."/>
            <person name="Sitrit Y."/>
            <person name="Splivallo R."/>
            <person name="Traeger S."/>
            <person name="Wang M."/>
            <person name="Zifcakova L."/>
            <person name="Wipf D."/>
            <person name="Zambonelli A."/>
            <person name="Paolocci F."/>
            <person name="Nowrousian M."/>
            <person name="Ottonello S."/>
            <person name="Baldrian P."/>
            <person name="Spatafora J.W."/>
            <person name="Henrissat B."/>
            <person name="Nagy L.G."/>
            <person name="Aury J.M."/>
            <person name="Wincker P."/>
            <person name="Grigoriev I.V."/>
            <person name="Bonfante P."/>
            <person name="Martin F.M."/>
        </authorList>
    </citation>
    <scope>NUCLEOTIDE SEQUENCE [LARGE SCALE GENOMIC DNA]</scope>
    <source>
        <strain evidence="1 2">RN42</strain>
    </source>
</reference>
<proteinExistence type="predicted"/>
<evidence type="ECO:0000313" key="1">
    <source>
        <dbReference type="EMBL" id="RPA75901.1"/>
    </source>
</evidence>
<gene>
    <name evidence="1" type="ORF">BJ508DRAFT_311617</name>
</gene>
<organism evidence="1 2">
    <name type="scientific">Ascobolus immersus RN42</name>
    <dbReference type="NCBI Taxonomy" id="1160509"/>
    <lineage>
        <taxon>Eukaryota</taxon>
        <taxon>Fungi</taxon>
        <taxon>Dikarya</taxon>
        <taxon>Ascomycota</taxon>
        <taxon>Pezizomycotina</taxon>
        <taxon>Pezizomycetes</taxon>
        <taxon>Pezizales</taxon>
        <taxon>Ascobolaceae</taxon>
        <taxon>Ascobolus</taxon>
    </lineage>
</organism>
<dbReference type="AlphaFoldDB" id="A0A3N4HVA3"/>
<accession>A0A3N4HVA3</accession>
<dbReference type="EMBL" id="ML119755">
    <property type="protein sequence ID" value="RPA75901.1"/>
    <property type="molecule type" value="Genomic_DNA"/>
</dbReference>
<dbReference type="Proteomes" id="UP000275078">
    <property type="component" value="Unassembled WGS sequence"/>
</dbReference>
<name>A0A3N4HVA3_ASCIM</name>